<proteinExistence type="predicted"/>
<gene>
    <name evidence="3" type="primary">RvY_08007-1</name>
    <name evidence="3" type="synonym">RvY_08007.1</name>
    <name evidence="3" type="ORF">RvY_08007</name>
</gene>
<evidence type="ECO:0000313" key="4">
    <source>
        <dbReference type="Proteomes" id="UP000186922"/>
    </source>
</evidence>
<feature type="chain" id="PRO_5008898029" description="CUB domain-containing protein" evidence="2">
    <location>
        <begin position="25"/>
        <end position="379"/>
    </location>
</feature>
<comment type="caution">
    <text evidence="3">The sequence shown here is derived from an EMBL/GenBank/DDBJ whole genome shotgun (WGS) entry which is preliminary data.</text>
</comment>
<keyword evidence="1" id="KW-1133">Transmembrane helix</keyword>
<accession>A0A1D1V4A5</accession>
<reference evidence="3 4" key="1">
    <citation type="journal article" date="2016" name="Nat. Commun.">
        <title>Extremotolerant tardigrade genome and improved radiotolerance of human cultured cells by tardigrade-unique protein.</title>
        <authorList>
            <person name="Hashimoto T."/>
            <person name="Horikawa D.D."/>
            <person name="Saito Y."/>
            <person name="Kuwahara H."/>
            <person name="Kozuka-Hata H."/>
            <person name="Shin-I T."/>
            <person name="Minakuchi Y."/>
            <person name="Ohishi K."/>
            <person name="Motoyama A."/>
            <person name="Aizu T."/>
            <person name="Enomoto A."/>
            <person name="Kondo K."/>
            <person name="Tanaka S."/>
            <person name="Hara Y."/>
            <person name="Koshikawa S."/>
            <person name="Sagara H."/>
            <person name="Miura T."/>
            <person name="Yokobori S."/>
            <person name="Miyagawa K."/>
            <person name="Suzuki Y."/>
            <person name="Kubo T."/>
            <person name="Oyama M."/>
            <person name="Kohara Y."/>
            <person name="Fujiyama A."/>
            <person name="Arakawa K."/>
            <person name="Katayama T."/>
            <person name="Toyoda A."/>
            <person name="Kunieda T."/>
        </authorList>
    </citation>
    <scope>NUCLEOTIDE SEQUENCE [LARGE SCALE GENOMIC DNA]</scope>
    <source>
        <strain evidence="3 4">YOKOZUNA-1</strain>
    </source>
</reference>
<keyword evidence="4" id="KW-1185">Reference proteome</keyword>
<keyword evidence="1" id="KW-0812">Transmembrane</keyword>
<dbReference type="Proteomes" id="UP000186922">
    <property type="component" value="Unassembled WGS sequence"/>
</dbReference>
<evidence type="ECO:0008006" key="5">
    <source>
        <dbReference type="Google" id="ProtNLM"/>
    </source>
</evidence>
<name>A0A1D1V4A5_RAMVA</name>
<keyword evidence="1" id="KW-0472">Membrane</keyword>
<dbReference type="AlphaFoldDB" id="A0A1D1V4A5"/>
<evidence type="ECO:0000256" key="1">
    <source>
        <dbReference type="SAM" id="Phobius"/>
    </source>
</evidence>
<evidence type="ECO:0000313" key="3">
    <source>
        <dbReference type="EMBL" id="GAU96579.1"/>
    </source>
</evidence>
<feature type="transmembrane region" description="Helical" evidence="1">
    <location>
        <begin position="257"/>
        <end position="279"/>
    </location>
</feature>
<keyword evidence="2" id="KW-0732">Signal</keyword>
<feature type="signal peptide" evidence="2">
    <location>
        <begin position="1"/>
        <end position="24"/>
    </location>
</feature>
<protein>
    <recommendedName>
        <fullName evidence="5">CUB domain-containing protein</fullName>
    </recommendedName>
</protein>
<evidence type="ECO:0000256" key="2">
    <source>
        <dbReference type="SAM" id="SignalP"/>
    </source>
</evidence>
<sequence>MPAVQMNFLPVIILLVSFLCGTLQLDNLSNTVVLDDMCRSANRTIVLPCQASSNRRSGSLIFDEYPLSDCDILVKVVPTMEKCKAEIDDGVQYGIHFNIRDLSLQYDDLFEVFEFPRTNVEDISSLQRFKVKSLSGLDDISACRTEPSSCAQLISAYGSSPTLILHFQRGIFQARNPARPFRIDYTVLTRYRSGGHGEVFCSALQGYLRTDLMCSREDRIYCPSSYEKALGLNPAEKKNQGFPAHDQCRSRILTAEIILVGFASLLTLTFVLFCVLFCCKRWNARHEKMDVRSLPSYRTATRPSRLATISEEVQGRGEDGQLDHAFDDNLPHYEELFPPVRATDGRRPITSIENEGSICMESSTASARNQVRHMSSYGI</sequence>
<dbReference type="EMBL" id="BDGG01000003">
    <property type="protein sequence ID" value="GAU96579.1"/>
    <property type="molecule type" value="Genomic_DNA"/>
</dbReference>
<organism evidence="3 4">
    <name type="scientific">Ramazzottius varieornatus</name>
    <name type="common">Water bear</name>
    <name type="synonym">Tardigrade</name>
    <dbReference type="NCBI Taxonomy" id="947166"/>
    <lineage>
        <taxon>Eukaryota</taxon>
        <taxon>Metazoa</taxon>
        <taxon>Ecdysozoa</taxon>
        <taxon>Tardigrada</taxon>
        <taxon>Eutardigrada</taxon>
        <taxon>Parachela</taxon>
        <taxon>Hypsibioidea</taxon>
        <taxon>Ramazzottiidae</taxon>
        <taxon>Ramazzottius</taxon>
    </lineage>
</organism>